<evidence type="ECO:0000259" key="7">
    <source>
        <dbReference type="Pfam" id="PF00892"/>
    </source>
</evidence>
<evidence type="ECO:0000313" key="8">
    <source>
        <dbReference type="EMBL" id="ODG93909.1"/>
    </source>
</evidence>
<accession>A0ABX2ZZW5</accession>
<feature type="transmembrane region" description="Helical" evidence="6">
    <location>
        <begin position="248"/>
        <end position="266"/>
    </location>
</feature>
<name>A0ABX2ZZW5_9BACI</name>
<evidence type="ECO:0000256" key="2">
    <source>
        <dbReference type="ARBA" id="ARBA00007362"/>
    </source>
</evidence>
<feature type="transmembrane region" description="Helical" evidence="6">
    <location>
        <begin position="40"/>
        <end position="61"/>
    </location>
</feature>
<proteinExistence type="inferred from homology"/>
<dbReference type="InterPro" id="IPR000620">
    <property type="entry name" value="EamA_dom"/>
</dbReference>
<dbReference type="Proteomes" id="UP000094580">
    <property type="component" value="Unassembled WGS sequence"/>
</dbReference>
<evidence type="ECO:0000256" key="5">
    <source>
        <dbReference type="ARBA" id="ARBA00023136"/>
    </source>
</evidence>
<dbReference type="InterPro" id="IPR050638">
    <property type="entry name" value="AA-Vitamin_Transporters"/>
</dbReference>
<evidence type="ECO:0000256" key="6">
    <source>
        <dbReference type="SAM" id="Phobius"/>
    </source>
</evidence>
<comment type="similarity">
    <text evidence="2">Belongs to the EamA transporter family.</text>
</comment>
<keyword evidence="9" id="KW-1185">Reference proteome</keyword>
<comment type="caution">
    <text evidence="8">The sequence shown here is derived from an EMBL/GenBank/DDBJ whole genome shotgun (WGS) entry which is preliminary data.</text>
</comment>
<reference evidence="8 9" key="1">
    <citation type="submission" date="2016-07" db="EMBL/GenBank/DDBJ databases">
        <authorList>
            <person name="Townsley L."/>
            <person name="Shank E.A."/>
        </authorList>
    </citation>
    <scope>NUCLEOTIDE SEQUENCE [LARGE SCALE GENOMIC DNA]</scope>
    <source>
        <strain evidence="8 9">CH01</strain>
    </source>
</reference>
<gene>
    <name evidence="8" type="ORF">BED47_01695</name>
</gene>
<dbReference type="EMBL" id="MDKC01000001">
    <property type="protein sequence ID" value="ODG93909.1"/>
    <property type="molecule type" value="Genomic_DNA"/>
</dbReference>
<feature type="transmembrane region" description="Helical" evidence="6">
    <location>
        <begin position="272"/>
        <end position="292"/>
    </location>
</feature>
<organism evidence="8 9">
    <name type="scientific">Gottfriedia luciferensis</name>
    <dbReference type="NCBI Taxonomy" id="178774"/>
    <lineage>
        <taxon>Bacteria</taxon>
        <taxon>Bacillati</taxon>
        <taxon>Bacillota</taxon>
        <taxon>Bacilli</taxon>
        <taxon>Bacillales</taxon>
        <taxon>Bacillaceae</taxon>
        <taxon>Gottfriedia</taxon>
    </lineage>
</organism>
<evidence type="ECO:0000313" key="9">
    <source>
        <dbReference type="Proteomes" id="UP000094580"/>
    </source>
</evidence>
<protein>
    <submittedName>
        <fullName evidence="8">Permease</fullName>
    </submittedName>
</protein>
<evidence type="ECO:0000256" key="3">
    <source>
        <dbReference type="ARBA" id="ARBA00022692"/>
    </source>
</evidence>
<dbReference type="SUPFAM" id="SSF103481">
    <property type="entry name" value="Multidrug resistance efflux transporter EmrE"/>
    <property type="match status" value="2"/>
</dbReference>
<feature type="transmembrane region" description="Helical" evidence="6">
    <location>
        <begin position="130"/>
        <end position="149"/>
    </location>
</feature>
<feature type="transmembrane region" description="Helical" evidence="6">
    <location>
        <begin position="73"/>
        <end position="92"/>
    </location>
</feature>
<evidence type="ECO:0000256" key="1">
    <source>
        <dbReference type="ARBA" id="ARBA00004127"/>
    </source>
</evidence>
<dbReference type="PANTHER" id="PTHR32322">
    <property type="entry name" value="INNER MEMBRANE TRANSPORTER"/>
    <property type="match status" value="1"/>
</dbReference>
<feature type="transmembrane region" description="Helical" evidence="6">
    <location>
        <begin position="214"/>
        <end position="236"/>
    </location>
</feature>
<sequence length="304" mass="33211">MIQKGENTLYFGYLLILISAIAFGLMPIFALYAYDQNVSVNTLLFLRFTFATIMFFSYLVVRKKLVKITKKQLGLFVLLGGVLYMLQSSFYFSSVKYIPASLAALILYLYPIFVAILSFLVNKEQLTKNIMISILLSLAGIVLVLGAPAQNINPFGIILALAAAIVYSIYIIVGGRISMHVPPLVTSAYISLFASISFLLVGVSTSTIHIHFKLIGWLSILGISIISSVISMGTFFAGVKRIGPTKGAVLSMVEPVVTITFSTILFHENMSLLQIIGGAIVLGGALLVVLTSEKRKIVENKMDF</sequence>
<evidence type="ECO:0000256" key="4">
    <source>
        <dbReference type="ARBA" id="ARBA00022989"/>
    </source>
</evidence>
<comment type="subcellular location">
    <subcellularLocation>
        <location evidence="1">Endomembrane system</location>
        <topology evidence="1">Multi-pass membrane protein</topology>
    </subcellularLocation>
</comment>
<feature type="domain" description="EamA" evidence="7">
    <location>
        <begin position="155"/>
        <end position="289"/>
    </location>
</feature>
<dbReference type="InterPro" id="IPR037185">
    <property type="entry name" value="EmrE-like"/>
</dbReference>
<keyword evidence="4 6" id="KW-1133">Transmembrane helix</keyword>
<feature type="transmembrane region" description="Helical" evidence="6">
    <location>
        <begin position="98"/>
        <end position="121"/>
    </location>
</feature>
<dbReference type="PANTHER" id="PTHR32322:SF2">
    <property type="entry name" value="EAMA DOMAIN-CONTAINING PROTEIN"/>
    <property type="match status" value="1"/>
</dbReference>
<keyword evidence="5 6" id="KW-0472">Membrane</keyword>
<feature type="transmembrane region" description="Helical" evidence="6">
    <location>
        <begin position="185"/>
        <end position="208"/>
    </location>
</feature>
<keyword evidence="3 6" id="KW-0812">Transmembrane</keyword>
<feature type="domain" description="EamA" evidence="7">
    <location>
        <begin position="11"/>
        <end position="145"/>
    </location>
</feature>
<dbReference type="Gene3D" id="1.10.3730.20">
    <property type="match status" value="1"/>
</dbReference>
<feature type="transmembrane region" description="Helical" evidence="6">
    <location>
        <begin position="155"/>
        <end position="173"/>
    </location>
</feature>
<dbReference type="Pfam" id="PF00892">
    <property type="entry name" value="EamA"/>
    <property type="match status" value="2"/>
</dbReference>
<feature type="transmembrane region" description="Helical" evidence="6">
    <location>
        <begin position="12"/>
        <end position="34"/>
    </location>
</feature>